<evidence type="ECO:0000313" key="8">
    <source>
        <dbReference type="Proteomes" id="UP000094455"/>
    </source>
</evidence>
<comment type="subcellular location">
    <subcellularLocation>
        <location evidence="2">Cytoplasm</location>
    </subcellularLocation>
</comment>
<dbReference type="OrthoDB" id="5424991at2759"/>
<organism evidence="7 8">
    <name type="scientific">Pichia membranifaciens NRRL Y-2026</name>
    <dbReference type="NCBI Taxonomy" id="763406"/>
    <lineage>
        <taxon>Eukaryota</taxon>
        <taxon>Fungi</taxon>
        <taxon>Dikarya</taxon>
        <taxon>Ascomycota</taxon>
        <taxon>Saccharomycotina</taxon>
        <taxon>Pichiomycetes</taxon>
        <taxon>Pichiales</taxon>
        <taxon>Pichiaceae</taxon>
        <taxon>Pichia</taxon>
    </lineage>
</organism>
<proteinExistence type="inferred from homology"/>
<dbReference type="InterPro" id="IPR034455">
    <property type="entry name" value="CNL1"/>
</dbReference>
<evidence type="ECO:0000313" key="7">
    <source>
        <dbReference type="EMBL" id="ODQ45680.1"/>
    </source>
</evidence>
<evidence type="ECO:0000256" key="2">
    <source>
        <dbReference type="ARBA" id="ARBA00004496"/>
    </source>
</evidence>
<dbReference type="PANTHER" id="PTHR39145:SF1">
    <property type="entry name" value="BIOGENESIS OF LYSOSOME-RELATED ORGANELLES COMPLEX 1 SUBUNIT CNL1"/>
    <property type="match status" value="1"/>
</dbReference>
<evidence type="ECO:0000256" key="3">
    <source>
        <dbReference type="ARBA" id="ARBA00007289"/>
    </source>
</evidence>
<dbReference type="GO" id="GO:0031083">
    <property type="term" value="C:BLOC-1 complex"/>
    <property type="evidence" value="ECO:0007669"/>
    <property type="project" value="InterPro"/>
</dbReference>
<accession>A0A1E3NHQ1</accession>
<dbReference type="AlphaFoldDB" id="A0A1E3NHQ1"/>
<comment type="similarity">
    <text evidence="3">Belongs to the BLOC1S4 family.</text>
</comment>
<dbReference type="Proteomes" id="UP000094455">
    <property type="component" value="Unassembled WGS sequence"/>
</dbReference>
<dbReference type="GO" id="GO:0005737">
    <property type="term" value="C:cytoplasm"/>
    <property type="evidence" value="ECO:0007669"/>
    <property type="project" value="UniProtKB-SubCell"/>
</dbReference>
<evidence type="ECO:0000256" key="5">
    <source>
        <dbReference type="ARBA" id="ARBA00022490"/>
    </source>
</evidence>
<dbReference type="GeneID" id="30181097"/>
<dbReference type="Gene3D" id="1.20.58.60">
    <property type="match status" value="1"/>
</dbReference>
<reference evidence="7 8" key="1">
    <citation type="journal article" date="2016" name="Proc. Natl. Acad. Sci. U.S.A.">
        <title>Comparative genomics of biotechnologically important yeasts.</title>
        <authorList>
            <person name="Riley R."/>
            <person name="Haridas S."/>
            <person name="Wolfe K.H."/>
            <person name="Lopes M.R."/>
            <person name="Hittinger C.T."/>
            <person name="Goeker M."/>
            <person name="Salamov A.A."/>
            <person name="Wisecaver J.H."/>
            <person name="Long T.M."/>
            <person name="Calvey C.H."/>
            <person name="Aerts A.L."/>
            <person name="Barry K.W."/>
            <person name="Choi C."/>
            <person name="Clum A."/>
            <person name="Coughlan A.Y."/>
            <person name="Deshpande S."/>
            <person name="Douglass A.P."/>
            <person name="Hanson S.J."/>
            <person name="Klenk H.-P."/>
            <person name="LaButti K.M."/>
            <person name="Lapidus A."/>
            <person name="Lindquist E.A."/>
            <person name="Lipzen A.M."/>
            <person name="Meier-Kolthoff J.P."/>
            <person name="Ohm R.A."/>
            <person name="Otillar R.P."/>
            <person name="Pangilinan J.L."/>
            <person name="Peng Y."/>
            <person name="Rokas A."/>
            <person name="Rosa C.A."/>
            <person name="Scheuner C."/>
            <person name="Sibirny A.A."/>
            <person name="Slot J.C."/>
            <person name="Stielow J.B."/>
            <person name="Sun H."/>
            <person name="Kurtzman C.P."/>
            <person name="Blackwell M."/>
            <person name="Grigoriev I.V."/>
            <person name="Jeffries T.W."/>
        </authorList>
    </citation>
    <scope>NUCLEOTIDE SEQUENCE [LARGE SCALE GENOMIC DNA]</scope>
    <source>
        <strain evidence="7 8">NRRL Y-2026</strain>
    </source>
</reference>
<name>A0A1E3NHQ1_9ASCO</name>
<comment type="function">
    <text evidence="1">Component of the biogenesis of lysosome-related organelles complex-1 (BLOC-1), a complex that is involved in endosomal cargo sorting.</text>
</comment>
<dbReference type="PANTHER" id="PTHR39145">
    <property type="entry name" value="BIOGENESIS OF LYSOSOME-RELATED ORGANELLES COMPLEX 1 SUBUNIT CNL1"/>
    <property type="match status" value="1"/>
</dbReference>
<dbReference type="EMBL" id="KV454004">
    <property type="protein sequence ID" value="ODQ45680.1"/>
    <property type="molecule type" value="Genomic_DNA"/>
</dbReference>
<keyword evidence="8" id="KW-1185">Reference proteome</keyword>
<sequence length="110" mass="12514">MTLSTSEDAVGSDPLDVQTLAANFDTLMANINKRTQQLAEQVYEHVQEKKQISDENLTAIEAKLQQFGGLLDKCNDLNTEIDKLEQLQLFTRDFNLRLQSLSDTLRRVKT</sequence>
<evidence type="ECO:0000256" key="4">
    <source>
        <dbReference type="ARBA" id="ARBA00014971"/>
    </source>
</evidence>
<protein>
    <recommendedName>
        <fullName evidence="4">Biogenesis of lysosome-related organelles complex 1 subunit CNL1</fullName>
    </recommendedName>
    <alternativeName>
        <fullName evidence="6">CNO-like protein 1</fullName>
    </alternativeName>
</protein>
<dbReference type="RefSeq" id="XP_019016793.1">
    <property type="nucleotide sequence ID" value="XM_019164410.1"/>
</dbReference>
<gene>
    <name evidence="7" type="ORF">PICMEDRAFT_73194</name>
</gene>
<dbReference type="GO" id="GO:0007032">
    <property type="term" value="P:endosome organization"/>
    <property type="evidence" value="ECO:0007669"/>
    <property type="project" value="TreeGrafter"/>
</dbReference>
<evidence type="ECO:0000256" key="6">
    <source>
        <dbReference type="ARBA" id="ARBA00029995"/>
    </source>
</evidence>
<keyword evidence="5" id="KW-0963">Cytoplasm</keyword>
<evidence type="ECO:0000256" key="1">
    <source>
        <dbReference type="ARBA" id="ARBA00003807"/>
    </source>
</evidence>